<dbReference type="PANTHER" id="PTHR43968:SF14">
    <property type="entry name" value="GLUTATHIONE S-TRANSFERASE"/>
    <property type="match status" value="1"/>
</dbReference>
<comment type="caution">
    <text evidence="5">The sequence shown here is derived from an EMBL/GenBank/DDBJ whole genome shotgun (WGS) entry which is preliminary data.</text>
</comment>
<dbReference type="SFLD" id="SFLDS00019">
    <property type="entry name" value="Glutathione_Transferase_(cytos"/>
    <property type="match status" value="1"/>
</dbReference>
<dbReference type="AlphaFoldDB" id="A0ABD3MFT4"/>
<reference evidence="5 6" key="1">
    <citation type="submission" date="2024-10" db="EMBL/GenBank/DDBJ databases">
        <title>Updated reference genomes for cyclostephanoid diatoms.</title>
        <authorList>
            <person name="Roberts W.R."/>
            <person name="Alverson A.J."/>
        </authorList>
    </citation>
    <scope>NUCLEOTIDE SEQUENCE [LARGE SCALE GENOMIC DNA]</scope>
    <source>
        <strain evidence="5 6">AJA232-27</strain>
    </source>
</reference>
<keyword evidence="6" id="KW-1185">Reference proteome</keyword>
<evidence type="ECO:0000259" key="3">
    <source>
        <dbReference type="PROSITE" id="PS50404"/>
    </source>
</evidence>
<name>A0ABD3MFT4_9STRA</name>
<dbReference type="CDD" id="cd00570">
    <property type="entry name" value="GST_N_family"/>
    <property type="match status" value="1"/>
</dbReference>
<feature type="compositionally biased region" description="Low complexity" evidence="1">
    <location>
        <begin position="39"/>
        <end position="50"/>
    </location>
</feature>
<dbReference type="PROSITE" id="PS50404">
    <property type="entry name" value="GST_NTER"/>
    <property type="match status" value="1"/>
</dbReference>
<dbReference type="Gene3D" id="3.40.30.10">
    <property type="entry name" value="Glutaredoxin"/>
    <property type="match status" value="1"/>
</dbReference>
<evidence type="ECO:0000256" key="2">
    <source>
        <dbReference type="SAM" id="SignalP"/>
    </source>
</evidence>
<feature type="domain" description="GST N-terminal" evidence="3">
    <location>
        <begin position="164"/>
        <end position="245"/>
    </location>
</feature>
<dbReference type="SFLD" id="SFLDG00358">
    <property type="entry name" value="Main_(cytGST)"/>
    <property type="match status" value="1"/>
</dbReference>
<dbReference type="InterPro" id="IPR010987">
    <property type="entry name" value="Glutathione-S-Trfase_C-like"/>
</dbReference>
<evidence type="ECO:0000313" key="6">
    <source>
        <dbReference type="Proteomes" id="UP001530293"/>
    </source>
</evidence>
<sequence length="562" mass="63198">MRFPPYCYLLLFRFLSSSTAFSEPPFSLRHLPATVSAETTAPSAPSASAPLHRRGRSRTASTSTTSVFETNPLKSLFGNVASSISNIQQMGMNQQSSELQALIAQVLASHNIGSWDDIRSALRAKQTPEETNFRDNLSKGYGKASPLHKLRLFDESNDENDVRVIFYRDSASWCPYCHKVWMALEEKRIPYRVEKINMRCYGDKPASFLRMQPSGNIPVAIIDGVTYNQSNDIMYALEKQFPDHKPLIPNDPKQRMKAQELLRLERTLFSAWMSWLTSRDSPNGRLRDNFVSVLNMVEAELSSTKGGFFLGENVSLVDFMFMPFLERMCASMLYFKGFLMRVAPGERTNYPALNRWFDAMDTLESYQLTKSDYYTHCWDLPPQLGGCVPEAGSQPFQNAINGIESGSWHLPLSPNNNGLEPDWAWAGDEDAAKREAVERMSANHEAIVAFASRGAGRSGFPRYGAPLADPNAVSNESVQPYVDAALKILAQKMLETDKNSVDEAMKELASVLKRAGGDELVEDVALSLAYLRDRVGVPRDMRLPAARQLRAHLNWARYHLMM</sequence>
<dbReference type="InterPro" id="IPR004045">
    <property type="entry name" value="Glutathione_S-Trfase_N"/>
</dbReference>
<gene>
    <name evidence="5" type="ORF">ACHAWU_001036</name>
</gene>
<evidence type="ECO:0000313" key="5">
    <source>
        <dbReference type="EMBL" id="KAL3762889.1"/>
    </source>
</evidence>
<protein>
    <recommendedName>
        <fullName evidence="7">Glutathione S-transferase</fullName>
    </recommendedName>
</protein>
<dbReference type="Gene3D" id="1.20.1050.10">
    <property type="match status" value="1"/>
</dbReference>
<organism evidence="5 6">
    <name type="scientific">Discostella pseudostelligera</name>
    <dbReference type="NCBI Taxonomy" id="259834"/>
    <lineage>
        <taxon>Eukaryota</taxon>
        <taxon>Sar</taxon>
        <taxon>Stramenopiles</taxon>
        <taxon>Ochrophyta</taxon>
        <taxon>Bacillariophyta</taxon>
        <taxon>Coscinodiscophyceae</taxon>
        <taxon>Thalassiosirophycidae</taxon>
        <taxon>Stephanodiscales</taxon>
        <taxon>Stephanodiscaceae</taxon>
        <taxon>Discostella</taxon>
    </lineage>
</organism>
<feature type="domain" description="GST C-terminal" evidence="4">
    <location>
        <begin position="251"/>
        <end position="383"/>
    </location>
</feature>
<dbReference type="PANTHER" id="PTHR43968">
    <property type="match status" value="1"/>
</dbReference>
<evidence type="ECO:0000256" key="1">
    <source>
        <dbReference type="SAM" id="MobiDB-lite"/>
    </source>
</evidence>
<accession>A0ABD3MFT4</accession>
<dbReference type="PROSITE" id="PS50405">
    <property type="entry name" value="GST_CTER"/>
    <property type="match status" value="1"/>
</dbReference>
<feature type="region of interest" description="Disordered" evidence="1">
    <location>
        <begin position="39"/>
        <end position="65"/>
    </location>
</feature>
<dbReference type="Pfam" id="PF13409">
    <property type="entry name" value="GST_N_2"/>
    <property type="match status" value="1"/>
</dbReference>
<dbReference type="InterPro" id="IPR036249">
    <property type="entry name" value="Thioredoxin-like_sf"/>
</dbReference>
<dbReference type="SUPFAM" id="SSF52833">
    <property type="entry name" value="Thioredoxin-like"/>
    <property type="match status" value="1"/>
</dbReference>
<feature type="signal peptide" evidence="2">
    <location>
        <begin position="1"/>
        <end position="20"/>
    </location>
</feature>
<dbReference type="EMBL" id="JALLBG020000130">
    <property type="protein sequence ID" value="KAL3762889.1"/>
    <property type="molecule type" value="Genomic_DNA"/>
</dbReference>
<proteinExistence type="predicted"/>
<keyword evidence="2" id="KW-0732">Signal</keyword>
<dbReference type="InterPro" id="IPR036282">
    <property type="entry name" value="Glutathione-S-Trfase_C_sf"/>
</dbReference>
<dbReference type="PROSITE" id="PS51354">
    <property type="entry name" value="GLUTAREDOXIN_2"/>
    <property type="match status" value="1"/>
</dbReference>
<evidence type="ECO:0000259" key="4">
    <source>
        <dbReference type="PROSITE" id="PS50405"/>
    </source>
</evidence>
<dbReference type="SUPFAM" id="SSF47616">
    <property type="entry name" value="GST C-terminal domain-like"/>
    <property type="match status" value="1"/>
</dbReference>
<dbReference type="InterPro" id="IPR050983">
    <property type="entry name" value="GST_Omega/HSP26"/>
</dbReference>
<evidence type="ECO:0008006" key="7">
    <source>
        <dbReference type="Google" id="ProtNLM"/>
    </source>
</evidence>
<feature type="chain" id="PRO_5044745583" description="Glutathione S-transferase" evidence="2">
    <location>
        <begin position="21"/>
        <end position="562"/>
    </location>
</feature>
<dbReference type="Proteomes" id="UP001530293">
    <property type="component" value="Unassembled WGS sequence"/>
</dbReference>
<dbReference type="Pfam" id="PF13410">
    <property type="entry name" value="GST_C_2"/>
    <property type="match status" value="1"/>
</dbReference>
<dbReference type="InterPro" id="IPR040079">
    <property type="entry name" value="Glutathione_S-Trfase"/>
</dbReference>